<keyword evidence="1" id="KW-0812">Transmembrane</keyword>
<dbReference type="AlphaFoldDB" id="A0A2U3JYF9"/>
<sequence length="65" mass="7536">MRNKWVLYRKQPLGLFFAQLHCIVSETVYKMQQGGRQMIDMILGGIVVIGLLIYLSYTLMKAEDL</sequence>
<keyword evidence="2" id="KW-0378">Hydrolase</keyword>
<proteinExistence type="predicted"/>
<feature type="transmembrane region" description="Helical" evidence="1">
    <location>
        <begin position="41"/>
        <end position="60"/>
    </location>
</feature>
<reference evidence="3" key="1">
    <citation type="submission" date="2018-02" db="EMBL/GenBank/DDBJ databases">
        <authorList>
            <person name="Hausmann B."/>
        </authorList>
    </citation>
    <scope>NUCLEOTIDE SEQUENCE [LARGE SCALE GENOMIC DNA]</scope>
    <source>
        <strain evidence="3">Peat soil MAG SbF1</strain>
    </source>
</reference>
<dbReference type="Pfam" id="PF09604">
    <property type="entry name" value="Potass_KdpF"/>
    <property type="match status" value="1"/>
</dbReference>
<accession>A0A2U3JYF9</accession>
<organism evidence="2 3">
    <name type="scientific">Candidatus Desulfosporosinus infrequens</name>
    <dbReference type="NCBI Taxonomy" id="2043169"/>
    <lineage>
        <taxon>Bacteria</taxon>
        <taxon>Bacillati</taxon>
        <taxon>Bacillota</taxon>
        <taxon>Clostridia</taxon>
        <taxon>Eubacteriales</taxon>
        <taxon>Desulfitobacteriaceae</taxon>
        <taxon>Desulfosporosinus</taxon>
    </lineage>
</organism>
<name>A0A2U3JYF9_9FIRM</name>
<dbReference type="EC" id="3.6.3.12" evidence="2"/>
<gene>
    <name evidence="2" type="ORF">SBF1_1110032</name>
</gene>
<dbReference type="GO" id="GO:0008556">
    <property type="term" value="F:P-type potassium transmembrane transporter activity"/>
    <property type="evidence" value="ECO:0007669"/>
    <property type="project" value="InterPro"/>
</dbReference>
<evidence type="ECO:0000256" key="1">
    <source>
        <dbReference type="SAM" id="Phobius"/>
    </source>
</evidence>
<dbReference type="InterPro" id="IPR011726">
    <property type="entry name" value="KdpF"/>
</dbReference>
<keyword evidence="1" id="KW-0472">Membrane</keyword>
<dbReference type="EMBL" id="OMOF01000015">
    <property type="protein sequence ID" value="SPF32466.1"/>
    <property type="molecule type" value="Genomic_DNA"/>
</dbReference>
<protein>
    <submittedName>
        <fullName evidence="2">K+-transporting ATPase, F subunit (Modular protein)</fullName>
        <ecNumber evidence="2">3.6.3.12</ecNumber>
    </submittedName>
</protein>
<evidence type="ECO:0000313" key="3">
    <source>
        <dbReference type="Proteomes" id="UP000238916"/>
    </source>
</evidence>
<keyword evidence="1" id="KW-1133">Transmembrane helix</keyword>
<dbReference type="GO" id="GO:0005886">
    <property type="term" value="C:plasma membrane"/>
    <property type="evidence" value="ECO:0007669"/>
    <property type="project" value="InterPro"/>
</dbReference>
<dbReference type="Proteomes" id="UP000238916">
    <property type="component" value="Unassembled WGS sequence"/>
</dbReference>
<evidence type="ECO:0000313" key="2">
    <source>
        <dbReference type="EMBL" id="SPF32466.1"/>
    </source>
</evidence>
<dbReference type="GO" id="GO:0016787">
    <property type="term" value="F:hydrolase activity"/>
    <property type="evidence" value="ECO:0007669"/>
    <property type="project" value="UniProtKB-KW"/>
</dbReference>